<dbReference type="Proteomes" id="UP000557307">
    <property type="component" value="Unassembled WGS sequence"/>
</dbReference>
<gene>
    <name evidence="1" type="ORF">HNQ92_002622</name>
</gene>
<dbReference type="RefSeq" id="WP_184174413.1">
    <property type="nucleotide sequence ID" value="NZ_JACHGF010000003.1"/>
</dbReference>
<dbReference type="Gene3D" id="3.20.20.150">
    <property type="entry name" value="Divalent-metal-dependent TIM barrel enzymes"/>
    <property type="match status" value="1"/>
</dbReference>
<dbReference type="Pfam" id="PF05114">
    <property type="entry name" value="MbnB_TglH_ChrH"/>
    <property type="match status" value="1"/>
</dbReference>
<proteinExistence type="predicted"/>
<dbReference type="PANTHER" id="PTHR42194">
    <property type="entry name" value="UPF0276 PROTEIN HI_1600"/>
    <property type="match status" value="1"/>
</dbReference>
<protein>
    <submittedName>
        <fullName evidence="1">Uncharacterized protein (UPF0276 family)</fullName>
    </submittedName>
</protein>
<name>A0A840TXV7_9BACT</name>
<dbReference type="InterPro" id="IPR036237">
    <property type="entry name" value="Xyl_isomerase-like_sf"/>
</dbReference>
<reference evidence="1 2" key="1">
    <citation type="submission" date="2020-08" db="EMBL/GenBank/DDBJ databases">
        <title>Genomic Encyclopedia of Type Strains, Phase IV (KMG-IV): sequencing the most valuable type-strain genomes for metagenomic binning, comparative biology and taxonomic classification.</title>
        <authorList>
            <person name="Goeker M."/>
        </authorList>
    </citation>
    <scope>NUCLEOTIDE SEQUENCE [LARGE SCALE GENOMIC DNA]</scope>
    <source>
        <strain evidence="1 2">DSM 105074</strain>
    </source>
</reference>
<sequence>MPKVLSSIACNLDPNLLLAALPLFEAERVEAVEWSFDALYKYPTLPGWFEELIGTFAENDRLIGHGVYFSLFAGKWSKQQDQWLRQLRSLAARYPFDHITEHFGYMTGADFHKGAPLGVPYTSTTLKLGIDRLRRIQEAGQCPVGLENLAFAYSLDEVKKHGEFLEKLVGAVNGFIILDLHNLYCQLHNFRLDFEEVIRLYPLERVREIHISGGSWEPATTDDKYPIRRDTHDDAVPEAVFALLETTLPMCPNLKYVVMEQLGTALDTDARRLAFQRDFIRMDTLVKRLNDKLPQPATNDFGPLPTGLPTTLPLEDLSLHQQQRELSHILENAKSYPEARDLLAASSLRHSAWNVEAWVPSMLETARQIAQKWKNGFE</sequence>
<dbReference type="EMBL" id="JACHGF010000003">
    <property type="protein sequence ID" value="MBB5284479.1"/>
    <property type="molecule type" value="Genomic_DNA"/>
</dbReference>
<comment type="caution">
    <text evidence="1">The sequence shown here is derived from an EMBL/GenBank/DDBJ whole genome shotgun (WGS) entry which is preliminary data.</text>
</comment>
<dbReference type="PANTHER" id="PTHR42194:SF1">
    <property type="entry name" value="UPF0276 PROTEIN HI_1600"/>
    <property type="match status" value="1"/>
</dbReference>
<organism evidence="1 2">
    <name type="scientific">Rhabdobacter roseus</name>
    <dbReference type="NCBI Taxonomy" id="1655419"/>
    <lineage>
        <taxon>Bacteria</taxon>
        <taxon>Pseudomonadati</taxon>
        <taxon>Bacteroidota</taxon>
        <taxon>Cytophagia</taxon>
        <taxon>Cytophagales</taxon>
        <taxon>Cytophagaceae</taxon>
        <taxon>Rhabdobacter</taxon>
    </lineage>
</organism>
<evidence type="ECO:0000313" key="1">
    <source>
        <dbReference type="EMBL" id="MBB5284479.1"/>
    </source>
</evidence>
<dbReference type="InterPro" id="IPR007801">
    <property type="entry name" value="MbnB/TglH/ChrH"/>
</dbReference>
<accession>A0A840TXV7</accession>
<keyword evidence="2" id="KW-1185">Reference proteome</keyword>
<evidence type="ECO:0000313" key="2">
    <source>
        <dbReference type="Proteomes" id="UP000557307"/>
    </source>
</evidence>
<dbReference type="SUPFAM" id="SSF51658">
    <property type="entry name" value="Xylose isomerase-like"/>
    <property type="match status" value="1"/>
</dbReference>
<dbReference type="AlphaFoldDB" id="A0A840TXV7"/>